<sequence>MSAARFFVRGKVQGVWFRASTREQARALGLRGYAHNLDDGRVEVLAVGDAAAIASLAGWLEHGPPNARVGGVERLDADAGEAGGGFEIG</sequence>
<dbReference type="Pfam" id="PF00708">
    <property type="entry name" value="Acylphosphatase"/>
    <property type="match status" value="1"/>
</dbReference>
<proteinExistence type="inferred from homology"/>
<evidence type="ECO:0000256" key="4">
    <source>
        <dbReference type="ARBA" id="ARBA00047645"/>
    </source>
</evidence>
<evidence type="ECO:0000313" key="9">
    <source>
        <dbReference type="Proteomes" id="UP001589896"/>
    </source>
</evidence>
<dbReference type="PROSITE" id="PS00150">
    <property type="entry name" value="ACYLPHOSPHATASE_1"/>
    <property type="match status" value="1"/>
</dbReference>
<dbReference type="SUPFAM" id="SSF54975">
    <property type="entry name" value="Acylphosphatase/BLUF domain-like"/>
    <property type="match status" value="1"/>
</dbReference>
<dbReference type="InterPro" id="IPR020456">
    <property type="entry name" value="Acylphosphatase"/>
</dbReference>
<protein>
    <recommendedName>
        <fullName evidence="3 5">acylphosphatase</fullName>
        <ecNumber evidence="2 5">3.6.1.7</ecNumber>
    </recommendedName>
</protein>
<dbReference type="Gene3D" id="3.30.70.100">
    <property type="match status" value="1"/>
</dbReference>
<evidence type="ECO:0000256" key="6">
    <source>
        <dbReference type="RuleBase" id="RU004168"/>
    </source>
</evidence>
<evidence type="ECO:0000256" key="1">
    <source>
        <dbReference type="ARBA" id="ARBA00005614"/>
    </source>
</evidence>
<dbReference type="PANTHER" id="PTHR47268:SF4">
    <property type="entry name" value="ACYLPHOSPHATASE"/>
    <property type="match status" value="1"/>
</dbReference>
<dbReference type="PANTHER" id="PTHR47268">
    <property type="entry name" value="ACYLPHOSPHATASE"/>
    <property type="match status" value="1"/>
</dbReference>
<evidence type="ECO:0000256" key="3">
    <source>
        <dbReference type="ARBA" id="ARBA00015991"/>
    </source>
</evidence>
<accession>A0ABV6RLG4</accession>
<dbReference type="EC" id="3.6.1.7" evidence="2 5"/>
<evidence type="ECO:0000313" key="8">
    <source>
        <dbReference type="EMBL" id="MFC0677232.1"/>
    </source>
</evidence>
<keyword evidence="5" id="KW-0378">Hydrolase</keyword>
<feature type="active site" evidence="5">
    <location>
        <position position="36"/>
    </location>
</feature>
<dbReference type="InterPro" id="IPR036046">
    <property type="entry name" value="Acylphosphatase-like_dom_sf"/>
</dbReference>
<reference evidence="8 9" key="1">
    <citation type="submission" date="2024-09" db="EMBL/GenBank/DDBJ databases">
        <authorList>
            <person name="Sun Q."/>
            <person name="Mori K."/>
        </authorList>
    </citation>
    <scope>NUCLEOTIDE SEQUENCE [LARGE SCALE GENOMIC DNA]</scope>
    <source>
        <strain evidence="8 9">KCTC 23076</strain>
    </source>
</reference>
<evidence type="ECO:0000256" key="2">
    <source>
        <dbReference type="ARBA" id="ARBA00012150"/>
    </source>
</evidence>
<dbReference type="Proteomes" id="UP001589896">
    <property type="component" value="Unassembled WGS sequence"/>
</dbReference>
<comment type="catalytic activity">
    <reaction evidence="4 5">
        <text>an acyl phosphate + H2O = a carboxylate + phosphate + H(+)</text>
        <dbReference type="Rhea" id="RHEA:14965"/>
        <dbReference type="ChEBI" id="CHEBI:15377"/>
        <dbReference type="ChEBI" id="CHEBI:15378"/>
        <dbReference type="ChEBI" id="CHEBI:29067"/>
        <dbReference type="ChEBI" id="CHEBI:43474"/>
        <dbReference type="ChEBI" id="CHEBI:59918"/>
        <dbReference type="EC" id="3.6.1.7"/>
    </reaction>
</comment>
<keyword evidence="9" id="KW-1185">Reference proteome</keyword>
<gene>
    <name evidence="8" type="ORF">ACFFGH_05100</name>
</gene>
<dbReference type="EMBL" id="JBHLTG010000001">
    <property type="protein sequence ID" value="MFC0677232.1"/>
    <property type="molecule type" value="Genomic_DNA"/>
</dbReference>
<evidence type="ECO:0000256" key="5">
    <source>
        <dbReference type="PROSITE-ProRule" id="PRU00520"/>
    </source>
</evidence>
<dbReference type="RefSeq" id="WP_386665433.1">
    <property type="nucleotide sequence ID" value="NZ_JBHLTG010000001.1"/>
</dbReference>
<organism evidence="8 9">
    <name type="scientific">Lysobacter korlensis</name>
    <dbReference type="NCBI Taxonomy" id="553636"/>
    <lineage>
        <taxon>Bacteria</taxon>
        <taxon>Pseudomonadati</taxon>
        <taxon>Pseudomonadota</taxon>
        <taxon>Gammaproteobacteria</taxon>
        <taxon>Lysobacterales</taxon>
        <taxon>Lysobacteraceae</taxon>
        <taxon>Lysobacter</taxon>
    </lineage>
</organism>
<feature type="domain" description="Acylphosphatase-like" evidence="7">
    <location>
        <begin position="3"/>
        <end position="89"/>
    </location>
</feature>
<comment type="caution">
    <text evidence="8">The sequence shown here is derived from an EMBL/GenBank/DDBJ whole genome shotgun (WGS) entry which is preliminary data.</text>
</comment>
<comment type="similarity">
    <text evidence="1 6">Belongs to the acylphosphatase family.</text>
</comment>
<dbReference type="InterPro" id="IPR017968">
    <property type="entry name" value="Acylphosphatase_CS"/>
</dbReference>
<dbReference type="InterPro" id="IPR001792">
    <property type="entry name" value="Acylphosphatase-like_dom"/>
</dbReference>
<evidence type="ECO:0000259" key="7">
    <source>
        <dbReference type="PROSITE" id="PS51160"/>
    </source>
</evidence>
<name>A0ABV6RLG4_9GAMM</name>
<dbReference type="PROSITE" id="PS51160">
    <property type="entry name" value="ACYLPHOSPHATASE_3"/>
    <property type="match status" value="1"/>
</dbReference>
<feature type="active site" evidence="5">
    <location>
        <position position="18"/>
    </location>
</feature>